<feature type="domain" description="LptD C-terminal" evidence="2">
    <location>
        <begin position="301"/>
        <end position="668"/>
    </location>
</feature>
<dbReference type="InterPro" id="IPR007543">
    <property type="entry name" value="LptD_C"/>
</dbReference>
<protein>
    <recommendedName>
        <fullName evidence="1">LPS-assembly protein LptD</fullName>
    </recommendedName>
</protein>
<name>A0ABX7T6S0_9SPHN</name>
<dbReference type="InterPro" id="IPR020889">
    <property type="entry name" value="LipoPS_assembly_LptD"/>
</dbReference>
<dbReference type="PANTHER" id="PTHR30189">
    <property type="entry name" value="LPS-ASSEMBLY PROTEIN"/>
    <property type="match status" value="1"/>
</dbReference>
<feature type="chain" id="PRO_5044908087" description="LPS-assembly protein LptD" evidence="1">
    <location>
        <begin position="23"/>
        <end position="741"/>
    </location>
</feature>
<dbReference type="RefSeq" id="WP_207988841.1">
    <property type="nucleotide sequence ID" value="NZ_CP071794.1"/>
</dbReference>
<evidence type="ECO:0000313" key="3">
    <source>
        <dbReference type="EMBL" id="QTD56831.1"/>
    </source>
</evidence>
<evidence type="ECO:0000313" key="4">
    <source>
        <dbReference type="Proteomes" id="UP000663923"/>
    </source>
</evidence>
<keyword evidence="1" id="KW-0998">Cell outer membrane</keyword>
<proteinExistence type="inferred from homology"/>
<dbReference type="PANTHER" id="PTHR30189:SF1">
    <property type="entry name" value="LPS-ASSEMBLY PROTEIN LPTD"/>
    <property type="match status" value="1"/>
</dbReference>
<accession>A0ABX7T6S0</accession>
<comment type="caution">
    <text evidence="1">Lacks conserved residue(s) required for the propagation of feature annotation.</text>
</comment>
<dbReference type="EMBL" id="CP071794">
    <property type="protein sequence ID" value="QTD56831.1"/>
    <property type="molecule type" value="Genomic_DNA"/>
</dbReference>
<comment type="subcellular location">
    <subcellularLocation>
        <location evidence="1">Cell outer membrane</location>
    </subcellularLocation>
</comment>
<dbReference type="Pfam" id="PF04453">
    <property type="entry name" value="LptD"/>
    <property type="match status" value="1"/>
</dbReference>
<evidence type="ECO:0000259" key="2">
    <source>
        <dbReference type="Pfam" id="PF04453"/>
    </source>
</evidence>
<dbReference type="Gene3D" id="2.60.450.10">
    <property type="entry name" value="Lipopolysaccharide (LPS) transport protein A like domain"/>
    <property type="match status" value="1"/>
</dbReference>
<dbReference type="InterPro" id="IPR050218">
    <property type="entry name" value="LptD"/>
</dbReference>
<dbReference type="Proteomes" id="UP000663923">
    <property type="component" value="Chromosome"/>
</dbReference>
<feature type="signal peptide" evidence="1">
    <location>
        <begin position="1"/>
        <end position="22"/>
    </location>
</feature>
<keyword evidence="4" id="KW-1185">Reference proteome</keyword>
<keyword evidence="1" id="KW-0472">Membrane</keyword>
<comment type="function">
    <text evidence="1">Involved in the assembly of lipopolysaccharide (LPS) at the surface of the outer membrane.</text>
</comment>
<organism evidence="3 4">
    <name type="scientific">Parasphingorhabdus cellanae</name>
    <dbReference type="NCBI Taxonomy" id="2806553"/>
    <lineage>
        <taxon>Bacteria</taxon>
        <taxon>Pseudomonadati</taxon>
        <taxon>Pseudomonadota</taxon>
        <taxon>Alphaproteobacteria</taxon>
        <taxon>Sphingomonadales</taxon>
        <taxon>Sphingomonadaceae</taxon>
        <taxon>Parasphingorhabdus</taxon>
    </lineage>
</organism>
<dbReference type="HAMAP" id="MF_01411">
    <property type="entry name" value="LPS_assembly_LptD"/>
    <property type="match status" value="1"/>
</dbReference>
<comment type="subunit">
    <text evidence="1">Component of the lipopolysaccharide transport and assembly complex.</text>
</comment>
<reference evidence="3 4" key="1">
    <citation type="submission" date="2021-03" db="EMBL/GenBank/DDBJ databases">
        <title>Complete genome of Parasphingorhabdus_sp.JHSY0214.</title>
        <authorList>
            <person name="Yoo J.H."/>
            <person name="Bae J.W."/>
        </authorList>
    </citation>
    <scope>NUCLEOTIDE SEQUENCE [LARGE SCALE GENOMIC DNA]</scope>
    <source>
        <strain evidence="3 4">JHSY0214</strain>
    </source>
</reference>
<comment type="similarity">
    <text evidence="1">Belongs to the LptD family.</text>
</comment>
<sequence length="741" mass="81963" precursor="true">MKSSIALITLAIPLAYPQVAIAQTGESEPKPVAETPSQKSDEIEFSADSVDYDFENDIVTATGDVILDREGYKLRSDEVIWNRKTGIVEARGNIRSTSPDGDTAYGDSIVLTDTLRDGIVDNLLLVLEDGSRLAARKGERFSDGSLALDNAAYTACAVTTEDGCPKNPSWEIKAVKVRYDPIKKRVSYDGARIEIFGLPVIPLPGLSHPVSDENRSGILVPNLRFDSTNGVAVSVPYYFNLAPNQDATVTTQVFTEVAPLISGTFRNLDDKGAFQMTGYATYSSRIPTGAGGPLPDSEKGFRGYFETSGRFILDENWTISQSARIASDRTFLRRYDISDDDSLRSTINVERIDDSSYFSLAGWAFQTLRAGDPQNRVPIALPVIDYRKRFGETLLGGQTQIQLNSLAIGRTEGQDTQRAFASARWDLRKLTTMGQEITLTGFARGDVYNSEDNALNETAIYRGESGWQTRGIVTAAVDVKWPFVGQVFGGTQTLTPRFQVVATPAISNLDLPNEDSRSVDLEDTNLFALNRFPGYDRYEDNVRATYGLEWSLSRPNLSINAVVGQSYRLANNSNIVPEGTGLSERFSDIVGRTEVRFKDIVKFTHRYRLDKDSAAIRRNEIDATVGSKNTYAQIGYLRLNRNIGAGVEDLSDREEVRIGGRYQIDNYWSVFGSAIIDLTDAREDPTSSADGFEPVRHRIGVAYDDGCLSLGVTWRYDYDDTGDDQRGSTFLFRLALRNLGV</sequence>
<gene>
    <name evidence="1" type="primary">lptD</name>
    <name evidence="3" type="ORF">J4G78_04445</name>
</gene>
<evidence type="ECO:0000256" key="1">
    <source>
        <dbReference type="HAMAP-Rule" id="MF_01411"/>
    </source>
</evidence>
<keyword evidence="1" id="KW-0732">Signal</keyword>